<keyword evidence="3 8" id="KW-0238">DNA-binding</keyword>
<dbReference type="InterPro" id="IPR011006">
    <property type="entry name" value="CheY-like_superfamily"/>
</dbReference>
<keyword evidence="2" id="KW-0805">Transcription regulation</keyword>
<name>A0A177SUJ6_PSEPU</name>
<dbReference type="PROSITE" id="PS50043">
    <property type="entry name" value="HTH_LUXR_2"/>
    <property type="match status" value="1"/>
</dbReference>
<dbReference type="CDD" id="cd17535">
    <property type="entry name" value="REC_NarL-like"/>
    <property type="match status" value="1"/>
</dbReference>
<dbReference type="Gene3D" id="3.40.50.2300">
    <property type="match status" value="1"/>
</dbReference>
<evidence type="ECO:0000256" key="1">
    <source>
        <dbReference type="ARBA" id="ARBA00022553"/>
    </source>
</evidence>
<sequence length="204" mass="22607">MHKILIVDDHPTIRFAARLLLEREGYDVIGEAHDGVSAVSLSQELAPDVVVLDLGLPRLDGLSVLERLRALDPAPRIMVFTGRPPRLFAKRCIEAGASAFVRKDEDLSILLGALKAVLSGYSYLPDALSLGPRSQTEDDRLDRLSNREFEVMRQLAKGATNNEIAQAMILSSKTISTYKTRIMDKLQVRSLAELLDLANRRGMI</sequence>
<dbReference type="Proteomes" id="UP000077752">
    <property type="component" value="Unassembled WGS sequence"/>
</dbReference>
<dbReference type="InterPro" id="IPR001789">
    <property type="entry name" value="Sig_transdc_resp-reg_receiver"/>
</dbReference>
<evidence type="ECO:0000256" key="2">
    <source>
        <dbReference type="ARBA" id="ARBA00023015"/>
    </source>
</evidence>
<dbReference type="AlphaFoldDB" id="A0A177SUJ6"/>
<evidence type="ECO:0000256" key="4">
    <source>
        <dbReference type="ARBA" id="ARBA00023163"/>
    </source>
</evidence>
<dbReference type="InterPro" id="IPR000792">
    <property type="entry name" value="Tscrpt_reg_LuxR_C"/>
</dbReference>
<dbReference type="PROSITE" id="PS00622">
    <property type="entry name" value="HTH_LUXR_1"/>
    <property type="match status" value="1"/>
</dbReference>
<dbReference type="PANTHER" id="PTHR43214">
    <property type="entry name" value="TWO-COMPONENT RESPONSE REGULATOR"/>
    <property type="match status" value="1"/>
</dbReference>
<feature type="domain" description="Response regulatory" evidence="7">
    <location>
        <begin position="3"/>
        <end position="118"/>
    </location>
</feature>
<dbReference type="SUPFAM" id="SSF46894">
    <property type="entry name" value="C-terminal effector domain of the bipartite response regulators"/>
    <property type="match status" value="1"/>
</dbReference>
<proteinExistence type="predicted"/>
<keyword evidence="1 5" id="KW-0597">Phosphoprotein</keyword>
<dbReference type="GO" id="GO:0003677">
    <property type="term" value="F:DNA binding"/>
    <property type="evidence" value="ECO:0007669"/>
    <property type="project" value="UniProtKB-KW"/>
</dbReference>
<dbReference type="CDD" id="cd06170">
    <property type="entry name" value="LuxR_C_like"/>
    <property type="match status" value="1"/>
</dbReference>
<dbReference type="RefSeq" id="WP_064301262.1">
    <property type="nucleotide sequence ID" value="NZ_LUCV01000004.1"/>
</dbReference>
<keyword evidence="4" id="KW-0804">Transcription</keyword>
<dbReference type="GO" id="GO:0006355">
    <property type="term" value="P:regulation of DNA-templated transcription"/>
    <property type="evidence" value="ECO:0007669"/>
    <property type="project" value="InterPro"/>
</dbReference>
<dbReference type="Pfam" id="PF00072">
    <property type="entry name" value="Response_reg"/>
    <property type="match status" value="1"/>
</dbReference>
<dbReference type="PANTHER" id="PTHR43214:SF41">
    <property type="entry name" value="NITRATE_NITRITE RESPONSE REGULATOR PROTEIN NARP"/>
    <property type="match status" value="1"/>
</dbReference>
<dbReference type="PROSITE" id="PS50110">
    <property type="entry name" value="RESPONSE_REGULATORY"/>
    <property type="match status" value="1"/>
</dbReference>
<evidence type="ECO:0000256" key="5">
    <source>
        <dbReference type="PROSITE-ProRule" id="PRU00169"/>
    </source>
</evidence>
<dbReference type="Pfam" id="PF00196">
    <property type="entry name" value="GerE"/>
    <property type="match status" value="1"/>
</dbReference>
<dbReference type="InterPro" id="IPR016032">
    <property type="entry name" value="Sig_transdc_resp-reg_C-effctor"/>
</dbReference>
<evidence type="ECO:0000313" key="8">
    <source>
        <dbReference type="EMBL" id="OAI94677.1"/>
    </source>
</evidence>
<accession>A0A177SUJ6</accession>
<dbReference type="InterPro" id="IPR036388">
    <property type="entry name" value="WH-like_DNA-bd_sf"/>
</dbReference>
<feature type="domain" description="HTH luxR-type" evidence="6">
    <location>
        <begin position="137"/>
        <end position="202"/>
    </location>
</feature>
<dbReference type="GO" id="GO:0000160">
    <property type="term" value="P:phosphorelay signal transduction system"/>
    <property type="evidence" value="ECO:0007669"/>
    <property type="project" value="InterPro"/>
</dbReference>
<dbReference type="Gene3D" id="1.10.10.10">
    <property type="entry name" value="Winged helix-like DNA-binding domain superfamily/Winged helix DNA-binding domain"/>
    <property type="match status" value="1"/>
</dbReference>
<dbReference type="PRINTS" id="PR00038">
    <property type="entry name" value="HTHLUXR"/>
</dbReference>
<dbReference type="SMART" id="SM00448">
    <property type="entry name" value="REC"/>
    <property type="match status" value="1"/>
</dbReference>
<evidence type="ECO:0000313" key="9">
    <source>
        <dbReference type="Proteomes" id="UP000077752"/>
    </source>
</evidence>
<comment type="caution">
    <text evidence="8">The sequence shown here is derived from an EMBL/GenBank/DDBJ whole genome shotgun (WGS) entry which is preliminary data.</text>
</comment>
<evidence type="ECO:0000256" key="3">
    <source>
        <dbReference type="ARBA" id="ARBA00023125"/>
    </source>
</evidence>
<gene>
    <name evidence="8" type="ORF">AYO28_06520</name>
</gene>
<reference evidence="8 9" key="1">
    <citation type="submission" date="2016-03" db="EMBL/GenBank/DDBJ databases">
        <title>Draft Genome Assembly of Pseudomonas putida strain CBF10-2.</title>
        <authorList>
            <person name="Iyer R.S."/>
            <person name="Damania A."/>
        </authorList>
    </citation>
    <scope>NUCLEOTIDE SEQUENCE [LARGE SCALE GENOMIC DNA]</scope>
    <source>
        <strain evidence="8 9">CBF10-2</strain>
    </source>
</reference>
<dbReference type="SUPFAM" id="SSF52172">
    <property type="entry name" value="CheY-like"/>
    <property type="match status" value="1"/>
</dbReference>
<dbReference type="InterPro" id="IPR039420">
    <property type="entry name" value="WalR-like"/>
</dbReference>
<evidence type="ECO:0000259" key="6">
    <source>
        <dbReference type="PROSITE" id="PS50043"/>
    </source>
</evidence>
<protein>
    <submittedName>
        <fullName evidence="8">DNA-binding response regulator</fullName>
    </submittedName>
</protein>
<dbReference type="SMART" id="SM00421">
    <property type="entry name" value="HTH_LUXR"/>
    <property type="match status" value="1"/>
</dbReference>
<organism evidence="8 9">
    <name type="scientific">Pseudomonas putida</name>
    <name type="common">Arthrobacter siderocapsulatus</name>
    <dbReference type="NCBI Taxonomy" id="303"/>
    <lineage>
        <taxon>Bacteria</taxon>
        <taxon>Pseudomonadati</taxon>
        <taxon>Pseudomonadota</taxon>
        <taxon>Gammaproteobacteria</taxon>
        <taxon>Pseudomonadales</taxon>
        <taxon>Pseudomonadaceae</taxon>
        <taxon>Pseudomonas</taxon>
    </lineage>
</organism>
<feature type="modified residue" description="4-aspartylphosphate" evidence="5">
    <location>
        <position position="53"/>
    </location>
</feature>
<evidence type="ECO:0000259" key="7">
    <source>
        <dbReference type="PROSITE" id="PS50110"/>
    </source>
</evidence>
<dbReference type="InterPro" id="IPR058245">
    <property type="entry name" value="NreC/VraR/RcsB-like_REC"/>
</dbReference>
<dbReference type="EMBL" id="LUCV01000004">
    <property type="protein sequence ID" value="OAI94677.1"/>
    <property type="molecule type" value="Genomic_DNA"/>
</dbReference>